<dbReference type="RefSeq" id="WP_088708451.1">
    <property type="nucleotide sequence ID" value="NZ_LSTO01000001.1"/>
</dbReference>
<name>A0A254TPF4_9BURK</name>
<protein>
    <submittedName>
        <fullName evidence="1">Uncharacterized protein</fullName>
    </submittedName>
</protein>
<dbReference type="AlphaFoldDB" id="A0A254TPF4"/>
<comment type="caution">
    <text evidence="1">The sequence shown here is derived from an EMBL/GenBank/DDBJ whole genome shotgun (WGS) entry which is preliminary data.</text>
</comment>
<dbReference type="Proteomes" id="UP000197535">
    <property type="component" value="Unassembled WGS sequence"/>
</dbReference>
<proteinExistence type="predicted"/>
<keyword evidence="2" id="KW-1185">Reference proteome</keyword>
<reference evidence="1 2" key="1">
    <citation type="submission" date="2016-02" db="EMBL/GenBank/DDBJ databases">
        <authorList>
            <person name="Wen L."/>
            <person name="He K."/>
            <person name="Yang H."/>
        </authorList>
    </citation>
    <scope>NUCLEOTIDE SEQUENCE [LARGE SCALE GENOMIC DNA]</scope>
    <source>
        <strain evidence="1 2">TSA40</strain>
    </source>
</reference>
<sequence length="78" mass="8281">MPLLPLFAPEAAPPLIVLPVPLDVPVAAGLSELMLPPRMLRSGVVDEVELLCANVAVLTPSNETRTAIGSFFMLPPYT</sequence>
<evidence type="ECO:0000313" key="1">
    <source>
        <dbReference type="EMBL" id="OWW21598.1"/>
    </source>
</evidence>
<gene>
    <name evidence="1" type="ORF">AYR66_21025</name>
</gene>
<dbReference type="EMBL" id="LSTO01000001">
    <property type="protein sequence ID" value="OWW21598.1"/>
    <property type="molecule type" value="Genomic_DNA"/>
</dbReference>
<accession>A0A254TPF4</accession>
<evidence type="ECO:0000313" key="2">
    <source>
        <dbReference type="Proteomes" id="UP000197535"/>
    </source>
</evidence>
<organism evidence="1 2">
    <name type="scientific">Noviherbaspirillum denitrificans</name>
    <dbReference type="NCBI Taxonomy" id="1968433"/>
    <lineage>
        <taxon>Bacteria</taxon>
        <taxon>Pseudomonadati</taxon>
        <taxon>Pseudomonadota</taxon>
        <taxon>Betaproteobacteria</taxon>
        <taxon>Burkholderiales</taxon>
        <taxon>Oxalobacteraceae</taxon>
        <taxon>Noviherbaspirillum</taxon>
    </lineage>
</organism>